<dbReference type="AlphaFoldDB" id="T1JGC0"/>
<evidence type="ECO:0000256" key="1">
    <source>
        <dbReference type="ARBA" id="ARBA00009627"/>
    </source>
</evidence>
<feature type="domain" description="PCI" evidence="6">
    <location>
        <begin position="78"/>
        <end position="248"/>
    </location>
</feature>
<dbReference type="Pfam" id="PF10075">
    <property type="entry name" value="CSN8_PSD8_EIF3K"/>
    <property type="match status" value="2"/>
</dbReference>
<reference evidence="8" key="1">
    <citation type="submission" date="2011-05" db="EMBL/GenBank/DDBJ databases">
        <authorList>
            <person name="Richards S.R."/>
            <person name="Qu J."/>
            <person name="Jiang H."/>
            <person name="Jhangiani S.N."/>
            <person name="Agravi P."/>
            <person name="Goodspeed R."/>
            <person name="Gross S."/>
            <person name="Mandapat C."/>
            <person name="Jackson L."/>
            <person name="Mathew T."/>
            <person name="Pu L."/>
            <person name="Thornton R."/>
            <person name="Saada N."/>
            <person name="Wilczek-Boney K.B."/>
            <person name="Lee S."/>
            <person name="Kovar C."/>
            <person name="Wu Y."/>
            <person name="Scherer S.E."/>
            <person name="Worley K.C."/>
            <person name="Muzny D.M."/>
            <person name="Gibbs R."/>
        </authorList>
    </citation>
    <scope>NUCLEOTIDE SEQUENCE</scope>
    <source>
        <strain evidence="8">Brora</strain>
    </source>
</reference>
<dbReference type="OMA" id="HIMDGYF"/>
<keyword evidence="3" id="KW-0647">Proteasome</keyword>
<accession>T1JGC0</accession>
<proteinExistence type="inferred from homology"/>
<organism evidence="7 8">
    <name type="scientific">Strigamia maritima</name>
    <name type="common">European centipede</name>
    <name type="synonym">Geophilus maritimus</name>
    <dbReference type="NCBI Taxonomy" id="126957"/>
    <lineage>
        <taxon>Eukaryota</taxon>
        <taxon>Metazoa</taxon>
        <taxon>Ecdysozoa</taxon>
        <taxon>Arthropoda</taxon>
        <taxon>Myriapoda</taxon>
        <taxon>Chilopoda</taxon>
        <taxon>Pleurostigmophora</taxon>
        <taxon>Geophilomorpha</taxon>
        <taxon>Linotaeniidae</taxon>
        <taxon>Strigamia</taxon>
    </lineage>
</organism>
<dbReference type="eggNOG" id="KOG3151">
    <property type="taxonomic scope" value="Eukaryota"/>
</dbReference>
<dbReference type="PANTHER" id="PTHR12387:SF0">
    <property type="entry name" value="26S PROTEASOME NON-ATPASE REGULATORY SUBUNIT 8"/>
    <property type="match status" value="1"/>
</dbReference>
<comment type="subunit">
    <text evidence="4">Component of the 19S proteasome regulatory particle complex. The 26S proteasome consists of a 20S core particle (CP) and two 19S regulatory subunits (RP). The regulatory particle is made of a lid composed of 9 subunits including PSMD8, a base containing 6 ATPases and few additional components. Interacts with DDI2. Interacts with TASOR.</text>
</comment>
<dbReference type="PhylomeDB" id="T1JGC0"/>
<dbReference type="Gene3D" id="1.25.40.990">
    <property type="match status" value="2"/>
</dbReference>
<sequence>MNNLKEVVVSYQQLSQEWNKKPPQLDRCGELLDKLKVGLTKLTFLPTSNSVATKQELLVARDILEIGAQWSIAIKDIPSFERYMAQLKCYYLDYKDDLPESAYKYQLLGLNLLCLLSQNRVAEFHTELELLPPKEIQTSIYIRHPVSMEQYLMEGSYNKIFLGKGSVPAASYNFFIDILLDTIRDEIAGCIEKAYEKLAVIEAARMLFFQNPKAVKDYAVKRGWNMGKNNYIYYHLETKKCDDTIPSFELATQAIEYARELEMIIFLGKGSVPAASYNFFIDILLDTIRDEIAGCIEKAYEKLAVIEAARMLFFQNPKAVKDYAVKRGWNMGKNKYIYYHLETKKSDDTILSFESRLKRSNTAEN</sequence>
<reference evidence="7" key="2">
    <citation type="submission" date="2015-02" db="UniProtKB">
        <authorList>
            <consortium name="EnsemblMetazoa"/>
        </authorList>
    </citation>
    <scope>IDENTIFICATION</scope>
</reference>
<dbReference type="GO" id="GO:0043161">
    <property type="term" value="P:proteasome-mediated ubiquitin-dependent protein catabolic process"/>
    <property type="evidence" value="ECO:0007669"/>
    <property type="project" value="TreeGrafter"/>
</dbReference>
<evidence type="ECO:0000313" key="8">
    <source>
        <dbReference type="Proteomes" id="UP000014500"/>
    </source>
</evidence>
<dbReference type="GO" id="GO:0005829">
    <property type="term" value="C:cytosol"/>
    <property type="evidence" value="ECO:0007669"/>
    <property type="project" value="TreeGrafter"/>
</dbReference>
<evidence type="ECO:0000256" key="4">
    <source>
        <dbReference type="ARBA" id="ARBA00062283"/>
    </source>
</evidence>
<dbReference type="STRING" id="126957.T1JGC0"/>
<evidence type="ECO:0000256" key="3">
    <source>
        <dbReference type="ARBA" id="ARBA00022942"/>
    </source>
</evidence>
<evidence type="ECO:0000256" key="2">
    <source>
        <dbReference type="ARBA" id="ARBA00014939"/>
    </source>
</evidence>
<evidence type="ECO:0000313" key="7">
    <source>
        <dbReference type="EnsemblMetazoa" id="SMAR012891-PA"/>
    </source>
</evidence>
<dbReference type="GO" id="GO:0005634">
    <property type="term" value="C:nucleus"/>
    <property type="evidence" value="ECO:0007669"/>
    <property type="project" value="TreeGrafter"/>
</dbReference>
<name>T1JGC0_STRMM</name>
<dbReference type="PROSITE" id="PS50250">
    <property type="entry name" value="PCI"/>
    <property type="match status" value="1"/>
</dbReference>
<dbReference type="InterPro" id="IPR000717">
    <property type="entry name" value="PCI_dom"/>
</dbReference>
<dbReference type="EnsemblMetazoa" id="SMAR012891-RA">
    <property type="protein sequence ID" value="SMAR012891-PA"/>
    <property type="gene ID" value="SMAR012891"/>
</dbReference>
<evidence type="ECO:0000256" key="5">
    <source>
        <dbReference type="ARBA" id="ARBA00078986"/>
    </source>
</evidence>
<dbReference type="EMBL" id="JH432201">
    <property type="status" value="NOT_ANNOTATED_CDS"/>
    <property type="molecule type" value="Genomic_DNA"/>
</dbReference>
<dbReference type="GO" id="GO:0008541">
    <property type="term" value="C:proteasome regulatory particle, lid subcomplex"/>
    <property type="evidence" value="ECO:0007669"/>
    <property type="project" value="TreeGrafter"/>
</dbReference>
<dbReference type="HOGENOM" id="CLU_046003_2_1_1"/>
<evidence type="ECO:0000259" key="6">
    <source>
        <dbReference type="PROSITE" id="PS50250"/>
    </source>
</evidence>
<dbReference type="FunFam" id="1.25.40.990:FF:000001">
    <property type="entry name" value="26S proteasome non-ATPase regulatory subunit"/>
    <property type="match status" value="1"/>
</dbReference>
<dbReference type="PANTHER" id="PTHR12387">
    <property type="entry name" value="26S PROTEASOME NON-ATPASE REGULATORY SUBUNIT 8"/>
    <property type="match status" value="1"/>
</dbReference>
<protein>
    <recommendedName>
        <fullName evidence="2">26S proteasome non-ATPase regulatory subunit 8</fullName>
    </recommendedName>
    <alternativeName>
        <fullName evidence="5">26S proteasome regulatory subunit RPN12</fullName>
    </alternativeName>
</protein>
<dbReference type="Proteomes" id="UP000014500">
    <property type="component" value="Unassembled WGS sequence"/>
</dbReference>
<comment type="similarity">
    <text evidence="1">Belongs to the proteasome subunit S14 family.</text>
</comment>
<dbReference type="InterPro" id="IPR033464">
    <property type="entry name" value="CSN8_PSD8_EIF3K"/>
</dbReference>
<keyword evidence="8" id="KW-1185">Reference proteome</keyword>
<dbReference type="InterPro" id="IPR006746">
    <property type="entry name" value="26S_Psome_Rpn12"/>
</dbReference>